<feature type="compositionally biased region" description="Polar residues" evidence="1">
    <location>
        <begin position="290"/>
        <end position="312"/>
    </location>
</feature>
<organism evidence="2 3">
    <name type="scientific">Ranitomeya imitator</name>
    <name type="common">mimic poison frog</name>
    <dbReference type="NCBI Taxonomy" id="111125"/>
    <lineage>
        <taxon>Eukaryota</taxon>
        <taxon>Metazoa</taxon>
        <taxon>Chordata</taxon>
        <taxon>Craniata</taxon>
        <taxon>Vertebrata</taxon>
        <taxon>Euteleostomi</taxon>
        <taxon>Amphibia</taxon>
        <taxon>Batrachia</taxon>
        <taxon>Anura</taxon>
        <taxon>Neobatrachia</taxon>
        <taxon>Hyloidea</taxon>
        <taxon>Dendrobatidae</taxon>
        <taxon>Dendrobatinae</taxon>
        <taxon>Ranitomeya</taxon>
    </lineage>
</organism>
<comment type="caution">
    <text evidence="2">The sequence shown here is derived from an EMBL/GenBank/DDBJ whole genome shotgun (WGS) entry which is preliminary data.</text>
</comment>
<dbReference type="Proteomes" id="UP001176940">
    <property type="component" value="Unassembled WGS sequence"/>
</dbReference>
<keyword evidence="3" id="KW-1185">Reference proteome</keyword>
<gene>
    <name evidence="2" type="ORF">RIMI_LOCUS19018923</name>
</gene>
<feature type="compositionally biased region" description="Polar residues" evidence="1">
    <location>
        <begin position="175"/>
        <end position="191"/>
    </location>
</feature>
<sequence>MYGAYMLKCLIVNIFLTDPGLQTLQPVTLELRRRKISIASETHSSKRPRLEKRKSVAATSEKTENVSDGEQPCVDEESEKDPKPVHLSPSRSQEDNSVVDLKAESAPDLELVHRNGPSVEPDAKLTTEDCTPVEHVKPEPPEVKGSPLPLEDVVKPAAAEEESGLPDIKTDGHENNLSGPNEIQMITTLSDASVPPPTKGEKVSDPKKSSRKCKVCTAKLPSTYGKKLCQSCTDEVLRAEQPSLLDSIRSLIKDEVHSSMATFSQMSVPQPPPPKKRKKAPVESDPDSGEIQSSGSEDNWENEGSTSTPTCRSENKKYYFSSEDMSELIGLVRSTMGVEDEEVTLTVHDEMFEGLKPKDQKGFPVHKNLRDLILHEWDLPEKGLTIPSELKNRYPLDGDNSLWETPKVDVQGGEDNLRSGCRGRFLETELTTAAFTVTTASGRAAGNDVIADPRHMMGGNIGGLSTALQNAVDKPLMPTAAFNYRFRPGVGDASE</sequence>
<reference evidence="2" key="1">
    <citation type="submission" date="2023-07" db="EMBL/GenBank/DDBJ databases">
        <authorList>
            <person name="Stuckert A."/>
        </authorList>
    </citation>
    <scope>NUCLEOTIDE SEQUENCE</scope>
</reference>
<evidence type="ECO:0000256" key="1">
    <source>
        <dbReference type="SAM" id="MobiDB-lite"/>
    </source>
</evidence>
<evidence type="ECO:0000313" key="2">
    <source>
        <dbReference type="EMBL" id="CAJ0964259.1"/>
    </source>
</evidence>
<protein>
    <submittedName>
        <fullName evidence="2">Uncharacterized protein</fullName>
    </submittedName>
</protein>
<feature type="compositionally biased region" description="Basic and acidic residues" evidence="1">
    <location>
        <begin position="199"/>
        <end position="208"/>
    </location>
</feature>
<feature type="region of interest" description="Disordered" evidence="1">
    <location>
        <begin position="262"/>
        <end position="313"/>
    </location>
</feature>
<evidence type="ECO:0000313" key="3">
    <source>
        <dbReference type="Proteomes" id="UP001176940"/>
    </source>
</evidence>
<feature type="compositionally biased region" description="Basic and acidic residues" evidence="1">
    <location>
        <begin position="101"/>
        <end position="113"/>
    </location>
</feature>
<proteinExistence type="predicted"/>
<dbReference type="EMBL" id="CAUEEQ010059618">
    <property type="protein sequence ID" value="CAJ0964259.1"/>
    <property type="molecule type" value="Genomic_DNA"/>
</dbReference>
<feature type="region of interest" description="Disordered" evidence="1">
    <location>
        <begin position="40"/>
        <end position="212"/>
    </location>
</feature>
<accession>A0ABN9MFE9</accession>
<name>A0ABN9MFE9_9NEOB</name>
<feature type="compositionally biased region" description="Basic and acidic residues" evidence="1">
    <location>
        <begin position="121"/>
        <end position="142"/>
    </location>
</feature>